<dbReference type="SMART" id="SM00387">
    <property type="entry name" value="HATPase_c"/>
    <property type="match status" value="1"/>
</dbReference>
<dbReference type="InterPro" id="IPR003661">
    <property type="entry name" value="HisK_dim/P_dom"/>
</dbReference>
<keyword evidence="5" id="KW-0597">Phosphoprotein</keyword>
<dbReference type="PROSITE" id="PS50109">
    <property type="entry name" value="HIS_KIN"/>
    <property type="match status" value="1"/>
</dbReference>
<dbReference type="Pfam" id="PF00512">
    <property type="entry name" value="HisKA"/>
    <property type="match status" value="1"/>
</dbReference>
<feature type="transmembrane region" description="Helical" evidence="10">
    <location>
        <begin position="106"/>
        <end position="133"/>
    </location>
</feature>
<dbReference type="FunFam" id="3.30.565.10:FF:000006">
    <property type="entry name" value="Sensor histidine kinase WalK"/>
    <property type="match status" value="1"/>
</dbReference>
<dbReference type="CDD" id="cd00082">
    <property type="entry name" value="HisKA"/>
    <property type="match status" value="1"/>
</dbReference>
<dbReference type="GO" id="GO:0009927">
    <property type="term" value="F:histidine phosphotransfer kinase activity"/>
    <property type="evidence" value="ECO:0007669"/>
    <property type="project" value="TreeGrafter"/>
</dbReference>
<dbReference type="Gene3D" id="3.30.450.20">
    <property type="entry name" value="PAS domain"/>
    <property type="match status" value="1"/>
</dbReference>
<feature type="domain" description="Histidine kinase" evidence="11">
    <location>
        <begin position="330"/>
        <end position="546"/>
    </location>
</feature>
<evidence type="ECO:0000256" key="8">
    <source>
        <dbReference type="ARBA" id="ARBA00023012"/>
    </source>
</evidence>
<evidence type="ECO:0000259" key="11">
    <source>
        <dbReference type="PROSITE" id="PS50109"/>
    </source>
</evidence>
<comment type="subcellular location">
    <subcellularLocation>
        <location evidence="3">Cell membrane</location>
    </subcellularLocation>
</comment>
<dbReference type="AlphaFoldDB" id="A0A1T5K9K7"/>
<evidence type="ECO:0000256" key="1">
    <source>
        <dbReference type="ARBA" id="ARBA00000085"/>
    </source>
</evidence>
<evidence type="ECO:0000256" key="10">
    <source>
        <dbReference type="SAM" id="Phobius"/>
    </source>
</evidence>
<dbReference type="OrthoDB" id="9757990at2"/>
<keyword evidence="6" id="KW-0808">Transferase</keyword>
<dbReference type="PANTHER" id="PTHR43047">
    <property type="entry name" value="TWO-COMPONENT HISTIDINE PROTEIN KINASE"/>
    <property type="match status" value="1"/>
</dbReference>
<dbReference type="SMART" id="SM00388">
    <property type="entry name" value="HisKA"/>
    <property type="match status" value="1"/>
</dbReference>
<dbReference type="RefSeq" id="WP_079728107.1">
    <property type="nucleotide sequence ID" value="NZ_FUZP01000002.1"/>
</dbReference>
<evidence type="ECO:0000256" key="5">
    <source>
        <dbReference type="ARBA" id="ARBA00022553"/>
    </source>
</evidence>
<dbReference type="SUPFAM" id="SSF55874">
    <property type="entry name" value="ATPase domain of HSP90 chaperone/DNA topoisomerase II/histidine kinase"/>
    <property type="match status" value="1"/>
</dbReference>
<protein>
    <recommendedName>
        <fullName evidence="4">histidine kinase</fullName>
        <ecNumber evidence="4">2.7.13.3</ecNumber>
    </recommendedName>
</protein>
<keyword evidence="10" id="KW-0812">Transmembrane</keyword>
<dbReference type="SUPFAM" id="SSF47384">
    <property type="entry name" value="Homodimeric domain of signal transducing histidine kinase"/>
    <property type="match status" value="1"/>
</dbReference>
<evidence type="ECO:0000256" key="6">
    <source>
        <dbReference type="ARBA" id="ARBA00022679"/>
    </source>
</evidence>
<proteinExistence type="predicted"/>
<reference evidence="12 13" key="1">
    <citation type="submission" date="2017-02" db="EMBL/GenBank/DDBJ databases">
        <authorList>
            <person name="Peterson S.W."/>
        </authorList>
    </citation>
    <scope>NUCLEOTIDE SEQUENCE [LARGE SCALE GENOMIC DNA]</scope>
    <source>
        <strain evidence="12 13">VKM Ac-2059</strain>
    </source>
</reference>
<dbReference type="InterPro" id="IPR004358">
    <property type="entry name" value="Sig_transdc_His_kin-like_C"/>
</dbReference>
<dbReference type="EMBL" id="FUZP01000002">
    <property type="protein sequence ID" value="SKC60205.1"/>
    <property type="molecule type" value="Genomic_DNA"/>
</dbReference>
<dbReference type="Gene3D" id="3.30.565.10">
    <property type="entry name" value="Histidine kinase-like ATPase, C-terminal domain"/>
    <property type="match status" value="1"/>
</dbReference>
<keyword evidence="9 10" id="KW-0472">Membrane</keyword>
<dbReference type="PRINTS" id="PR00344">
    <property type="entry name" value="BCTRLSENSOR"/>
</dbReference>
<keyword evidence="13" id="KW-1185">Reference proteome</keyword>
<dbReference type="Pfam" id="PF02518">
    <property type="entry name" value="HATPase_c"/>
    <property type="match status" value="1"/>
</dbReference>
<evidence type="ECO:0000256" key="2">
    <source>
        <dbReference type="ARBA" id="ARBA00001968"/>
    </source>
</evidence>
<dbReference type="InterPro" id="IPR003594">
    <property type="entry name" value="HATPase_dom"/>
</dbReference>
<dbReference type="EC" id="2.7.13.3" evidence="4"/>
<evidence type="ECO:0000256" key="3">
    <source>
        <dbReference type="ARBA" id="ARBA00004236"/>
    </source>
</evidence>
<gene>
    <name evidence="12" type="ORF">SAMN06309945_2031</name>
</gene>
<feature type="transmembrane region" description="Helical" evidence="10">
    <location>
        <begin position="23"/>
        <end position="43"/>
    </location>
</feature>
<dbReference type="InterPro" id="IPR036890">
    <property type="entry name" value="HATPase_C_sf"/>
</dbReference>
<feature type="transmembrane region" description="Helical" evidence="10">
    <location>
        <begin position="52"/>
        <end position="72"/>
    </location>
</feature>
<dbReference type="GO" id="GO:0000155">
    <property type="term" value="F:phosphorelay sensor kinase activity"/>
    <property type="evidence" value="ECO:0007669"/>
    <property type="project" value="InterPro"/>
</dbReference>
<dbReference type="STRING" id="123320.SAMN06309945_2031"/>
<feature type="transmembrane region" description="Helical" evidence="10">
    <location>
        <begin position="78"/>
        <end position="94"/>
    </location>
</feature>
<name>A0A1T5K9K7_9MICO</name>
<sequence length="550" mass="59921">MTTSAAPVEELAGQRERLERNVFLTQLLLSVAVLILVCVVIVLSPETASSPMFLIGAGVVFVSTVLSAVIPWGLVPRAVVIVLPLLDLIALAFLREGEPALAASLFMVFPIIWLSTYFGFTAAVVAPFLASLYLWMSATLSPGDLQVDDLPRLLVLPITFFFVSTTAYLTAKRSRAQRTLLRQQALLLEDALSRARRDKRTLDEVLNAVNFGVVGFDDVGRVTISNEPYRRLLDQYGALEGTSFISNLYGEDRTTPLSVEQRPSTRAMHGETFDNVTVWMASPDSPSTAHSFSGRQLVSEKGERDGSVIVSRDVTTELKAIKARDDLVASVSHELRTPLTSILGYLELVLDSESVDEDSRAMIEVALNNADRMLALVADLLTTAADSEHLYLLTFSRTDLNQVVEQSLEGLRPAASERGITLETVADPGIVLQADGFRLRQVIDNLVSNAIKYNTENGIVMVSISETDDTVTLRVADTGIGMSAEEQKGLFEKFYRADSVRQSSVHGTGLGLNITRNIIEQHNGQVQVESIPGEGTTIIVTLPRQAVLGA</sequence>
<keyword evidence="8" id="KW-0902">Two-component regulatory system</keyword>
<dbReference type="FunFam" id="1.10.287.130:FF:000001">
    <property type="entry name" value="Two-component sensor histidine kinase"/>
    <property type="match status" value="1"/>
</dbReference>
<evidence type="ECO:0000256" key="9">
    <source>
        <dbReference type="ARBA" id="ARBA00023136"/>
    </source>
</evidence>
<comment type="cofactor">
    <cofactor evidence="2">
        <name>a divalent metal cation</name>
        <dbReference type="ChEBI" id="CHEBI:60240"/>
    </cofactor>
</comment>
<evidence type="ECO:0000313" key="12">
    <source>
        <dbReference type="EMBL" id="SKC60205.1"/>
    </source>
</evidence>
<accession>A0A1T5K9K7</accession>
<evidence type="ECO:0000256" key="4">
    <source>
        <dbReference type="ARBA" id="ARBA00012438"/>
    </source>
</evidence>
<dbReference type="InterPro" id="IPR005467">
    <property type="entry name" value="His_kinase_dom"/>
</dbReference>
<dbReference type="PANTHER" id="PTHR43047:SF72">
    <property type="entry name" value="OSMOSENSING HISTIDINE PROTEIN KINASE SLN1"/>
    <property type="match status" value="1"/>
</dbReference>
<dbReference type="Proteomes" id="UP000190857">
    <property type="component" value="Unassembled WGS sequence"/>
</dbReference>
<dbReference type="InterPro" id="IPR036097">
    <property type="entry name" value="HisK_dim/P_sf"/>
</dbReference>
<keyword evidence="10" id="KW-1133">Transmembrane helix</keyword>
<evidence type="ECO:0000256" key="7">
    <source>
        <dbReference type="ARBA" id="ARBA00022777"/>
    </source>
</evidence>
<organism evidence="12 13">
    <name type="scientific">Okibacterium fritillariae</name>
    <dbReference type="NCBI Taxonomy" id="123320"/>
    <lineage>
        <taxon>Bacteria</taxon>
        <taxon>Bacillati</taxon>
        <taxon>Actinomycetota</taxon>
        <taxon>Actinomycetes</taxon>
        <taxon>Micrococcales</taxon>
        <taxon>Microbacteriaceae</taxon>
        <taxon>Okibacterium</taxon>
    </lineage>
</organism>
<keyword evidence="7 12" id="KW-0418">Kinase</keyword>
<dbReference type="Gene3D" id="1.10.287.130">
    <property type="match status" value="1"/>
</dbReference>
<dbReference type="GO" id="GO:0005886">
    <property type="term" value="C:plasma membrane"/>
    <property type="evidence" value="ECO:0007669"/>
    <property type="project" value="UniProtKB-SubCell"/>
</dbReference>
<comment type="catalytic activity">
    <reaction evidence="1">
        <text>ATP + protein L-histidine = ADP + protein N-phospho-L-histidine.</text>
        <dbReference type="EC" id="2.7.13.3"/>
    </reaction>
</comment>
<evidence type="ECO:0000313" key="13">
    <source>
        <dbReference type="Proteomes" id="UP000190857"/>
    </source>
</evidence>
<dbReference type="GO" id="GO:0005509">
    <property type="term" value="F:calcium ion binding"/>
    <property type="evidence" value="ECO:0007669"/>
    <property type="project" value="UniProtKB-ARBA"/>
</dbReference>
<feature type="transmembrane region" description="Helical" evidence="10">
    <location>
        <begin position="153"/>
        <end position="171"/>
    </location>
</feature>